<dbReference type="PROSITE" id="PS50862">
    <property type="entry name" value="AA_TRNA_LIGASE_II"/>
    <property type="match status" value="1"/>
</dbReference>
<dbReference type="PROSITE" id="PS51880">
    <property type="entry name" value="TGS"/>
    <property type="match status" value="1"/>
</dbReference>
<dbReference type="Gene3D" id="3.30.54.20">
    <property type="match status" value="1"/>
</dbReference>
<dbReference type="InterPro" id="IPR018163">
    <property type="entry name" value="Thr/Ala-tRNA-synth_IIc_edit"/>
</dbReference>
<evidence type="ECO:0000256" key="12">
    <source>
        <dbReference type="ARBA" id="ARBA00049515"/>
    </source>
</evidence>
<comment type="catalytic activity">
    <reaction evidence="12 13">
        <text>tRNA(Thr) + L-threonine + ATP = L-threonyl-tRNA(Thr) + AMP + diphosphate + H(+)</text>
        <dbReference type="Rhea" id="RHEA:24624"/>
        <dbReference type="Rhea" id="RHEA-COMP:9670"/>
        <dbReference type="Rhea" id="RHEA-COMP:9704"/>
        <dbReference type="ChEBI" id="CHEBI:15378"/>
        <dbReference type="ChEBI" id="CHEBI:30616"/>
        <dbReference type="ChEBI" id="CHEBI:33019"/>
        <dbReference type="ChEBI" id="CHEBI:57926"/>
        <dbReference type="ChEBI" id="CHEBI:78442"/>
        <dbReference type="ChEBI" id="CHEBI:78534"/>
        <dbReference type="ChEBI" id="CHEBI:456215"/>
        <dbReference type="EC" id="6.1.1.3"/>
    </reaction>
</comment>
<dbReference type="PANTHER" id="PTHR11451">
    <property type="entry name" value="THREONINE-TRNA LIGASE"/>
    <property type="match status" value="1"/>
</dbReference>
<dbReference type="SUPFAM" id="SSF55681">
    <property type="entry name" value="Class II aaRS and biotin synthetases"/>
    <property type="match status" value="1"/>
</dbReference>
<dbReference type="GO" id="GO:0005737">
    <property type="term" value="C:cytoplasm"/>
    <property type="evidence" value="ECO:0007669"/>
    <property type="project" value="UniProtKB-SubCell"/>
</dbReference>
<keyword evidence="11 13" id="KW-0030">Aminoacyl-tRNA synthetase</keyword>
<dbReference type="Gene3D" id="3.40.50.800">
    <property type="entry name" value="Anticodon-binding domain"/>
    <property type="match status" value="1"/>
</dbReference>
<dbReference type="GO" id="GO:0004829">
    <property type="term" value="F:threonine-tRNA ligase activity"/>
    <property type="evidence" value="ECO:0007669"/>
    <property type="project" value="UniProtKB-UniRule"/>
</dbReference>
<dbReference type="InterPro" id="IPR036621">
    <property type="entry name" value="Anticodon-bd_dom_sf"/>
</dbReference>
<dbReference type="GO" id="GO:0016787">
    <property type="term" value="F:hydrolase activity"/>
    <property type="evidence" value="ECO:0007669"/>
    <property type="project" value="UniProtKB-KW"/>
</dbReference>
<keyword evidence="8 13" id="KW-0067">ATP-binding</keyword>
<evidence type="ECO:0000256" key="9">
    <source>
        <dbReference type="ARBA" id="ARBA00022884"/>
    </source>
</evidence>
<dbReference type="PRINTS" id="PR01047">
    <property type="entry name" value="TRNASYNTHTHR"/>
</dbReference>
<evidence type="ECO:0000256" key="3">
    <source>
        <dbReference type="ARBA" id="ARBA00022555"/>
    </source>
</evidence>
<evidence type="ECO:0000313" key="16">
    <source>
        <dbReference type="EMBL" id="CUP26807.1"/>
    </source>
</evidence>
<protein>
    <recommendedName>
        <fullName evidence="13">Threonine--tRNA ligase</fullName>
        <ecNumber evidence="13">6.1.1.3</ecNumber>
    </recommendedName>
    <alternativeName>
        <fullName evidence="13">Threonyl-tRNA synthetase</fullName>
        <shortName evidence="13">ThrRS</shortName>
    </alternativeName>
</protein>
<evidence type="ECO:0000256" key="6">
    <source>
        <dbReference type="ARBA" id="ARBA00022741"/>
    </source>
</evidence>
<dbReference type="SMART" id="SM00863">
    <property type="entry name" value="tRNA_SAD"/>
    <property type="match status" value="1"/>
</dbReference>
<dbReference type="GO" id="GO:0000049">
    <property type="term" value="F:tRNA binding"/>
    <property type="evidence" value="ECO:0007669"/>
    <property type="project" value="UniProtKB-KW"/>
</dbReference>
<dbReference type="RefSeq" id="WP_055659999.1">
    <property type="nucleotide sequence ID" value="NZ_CABIXC010000023.1"/>
</dbReference>
<dbReference type="GO" id="GO:0016740">
    <property type="term" value="F:transferase activity"/>
    <property type="evidence" value="ECO:0007669"/>
    <property type="project" value="UniProtKB-ARBA"/>
</dbReference>
<comment type="cofactor">
    <cofactor evidence="13">
        <name>Zn(2+)</name>
        <dbReference type="ChEBI" id="CHEBI:29105"/>
    </cofactor>
    <text evidence="13">Binds 1 zinc ion per subunit.</text>
</comment>
<keyword evidence="5 13" id="KW-0479">Metal-binding</keyword>
<dbReference type="EMBL" id="CYZE01000023">
    <property type="protein sequence ID" value="CUP26807.1"/>
    <property type="molecule type" value="Genomic_DNA"/>
</dbReference>
<dbReference type="InterPro" id="IPR002320">
    <property type="entry name" value="Thr-tRNA-ligase_IIa"/>
</dbReference>
<keyword evidence="16" id="KW-0378">Hydrolase</keyword>
<dbReference type="GO" id="GO:0005524">
    <property type="term" value="F:ATP binding"/>
    <property type="evidence" value="ECO:0007669"/>
    <property type="project" value="UniProtKB-UniRule"/>
</dbReference>
<dbReference type="SUPFAM" id="SSF55186">
    <property type="entry name" value="ThrRS/AlaRS common domain"/>
    <property type="match status" value="1"/>
</dbReference>
<gene>
    <name evidence="16" type="primary">thrS_3</name>
    <name evidence="13" type="synonym">thrS</name>
    <name evidence="16" type="ORF">ERS852407_05470</name>
</gene>
<dbReference type="Gene3D" id="3.10.20.30">
    <property type="match status" value="1"/>
</dbReference>
<dbReference type="FunFam" id="3.30.930.10:FF:000002">
    <property type="entry name" value="Threonine--tRNA ligase"/>
    <property type="match status" value="1"/>
</dbReference>
<organism evidence="16 17">
    <name type="scientific">Hungatella hathewayi</name>
    <dbReference type="NCBI Taxonomy" id="154046"/>
    <lineage>
        <taxon>Bacteria</taxon>
        <taxon>Bacillati</taxon>
        <taxon>Bacillota</taxon>
        <taxon>Clostridia</taxon>
        <taxon>Lachnospirales</taxon>
        <taxon>Lachnospiraceae</taxon>
        <taxon>Hungatella</taxon>
    </lineage>
</organism>
<dbReference type="Pfam" id="PF07973">
    <property type="entry name" value="tRNA_SAD"/>
    <property type="match status" value="1"/>
</dbReference>
<dbReference type="InterPro" id="IPR004095">
    <property type="entry name" value="TGS"/>
</dbReference>
<keyword evidence="10 13" id="KW-0648">Protein biosynthesis</keyword>
<evidence type="ECO:0000256" key="8">
    <source>
        <dbReference type="ARBA" id="ARBA00022840"/>
    </source>
</evidence>
<dbReference type="Pfam" id="PF02824">
    <property type="entry name" value="TGS"/>
    <property type="match status" value="1"/>
</dbReference>
<dbReference type="SUPFAM" id="SSF81271">
    <property type="entry name" value="TGS-like"/>
    <property type="match status" value="1"/>
</dbReference>
<dbReference type="InterPro" id="IPR012947">
    <property type="entry name" value="tRNA_SAD"/>
</dbReference>
<dbReference type="Gene3D" id="3.30.930.10">
    <property type="entry name" value="Bira Bifunctional Protein, Domain 2"/>
    <property type="match status" value="1"/>
</dbReference>
<dbReference type="HAMAP" id="MF_00184">
    <property type="entry name" value="Thr_tRNA_synth"/>
    <property type="match status" value="1"/>
</dbReference>
<dbReference type="CDD" id="cd00771">
    <property type="entry name" value="ThrRS_core"/>
    <property type="match status" value="1"/>
</dbReference>
<evidence type="ECO:0000256" key="7">
    <source>
        <dbReference type="ARBA" id="ARBA00022833"/>
    </source>
</evidence>
<dbReference type="CDD" id="cd01667">
    <property type="entry name" value="TGS_ThrRS"/>
    <property type="match status" value="1"/>
</dbReference>
<comment type="subcellular location">
    <subcellularLocation>
        <location evidence="13">Cytoplasm</location>
    </subcellularLocation>
</comment>
<feature type="binding site" evidence="13">
    <location>
        <position position="383"/>
    </location>
    <ligand>
        <name>Zn(2+)</name>
        <dbReference type="ChEBI" id="CHEBI:29105"/>
        <note>catalytic</note>
    </ligand>
</feature>
<evidence type="ECO:0000256" key="13">
    <source>
        <dbReference type="HAMAP-Rule" id="MF_00184"/>
    </source>
</evidence>
<dbReference type="InterPro" id="IPR012675">
    <property type="entry name" value="Beta-grasp_dom_sf"/>
</dbReference>
<evidence type="ECO:0000313" key="17">
    <source>
        <dbReference type="Proteomes" id="UP000095651"/>
    </source>
</evidence>
<dbReference type="InterPro" id="IPR033728">
    <property type="entry name" value="ThrRS_core"/>
</dbReference>
<keyword evidence="4 13" id="KW-0436">Ligase</keyword>
<evidence type="ECO:0000256" key="5">
    <source>
        <dbReference type="ARBA" id="ARBA00022723"/>
    </source>
</evidence>
<proteinExistence type="inferred from homology"/>
<reference evidence="16 17" key="1">
    <citation type="submission" date="2015-09" db="EMBL/GenBank/DDBJ databases">
        <authorList>
            <consortium name="Pathogen Informatics"/>
        </authorList>
    </citation>
    <scope>NUCLEOTIDE SEQUENCE [LARGE SCALE GENOMIC DNA]</scope>
    <source>
        <strain evidence="16 17">2789STDY5608850</strain>
    </source>
</reference>
<comment type="caution">
    <text evidence="13">Lacks conserved residue(s) required for the propagation of feature annotation.</text>
</comment>
<dbReference type="InterPro" id="IPR047246">
    <property type="entry name" value="ThrRS_anticodon"/>
</dbReference>
<dbReference type="NCBIfam" id="TIGR00418">
    <property type="entry name" value="thrS"/>
    <property type="match status" value="1"/>
</dbReference>
<evidence type="ECO:0000256" key="10">
    <source>
        <dbReference type="ARBA" id="ARBA00022917"/>
    </source>
</evidence>
<comment type="similarity">
    <text evidence="1 13">Belongs to the class-II aminoacyl-tRNA synthetase family.</text>
</comment>
<dbReference type="InterPro" id="IPR004154">
    <property type="entry name" value="Anticodon-bd"/>
</dbReference>
<dbReference type="CDD" id="cd00860">
    <property type="entry name" value="ThrRS_anticodon"/>
    <property type="match status" value="1"/>
</dbReference>
<keyword evidence="3 13" id="KW-0820">tRNA-binding</keyword>
<evidence type="ECO:0000259" key="15">
    <source>
        <dbReference type="PROSITE" id="PS51880"/>
    </source>
</evidence>
<dbReference type="GO" id="GO:0046872">
    <property type="term" value="F:metal ion binding"/>
    <property type="evidence" value="ECO:0007669"/>
    <property type="project" value="UniProtKB-KW"/>
</dbReference>
<keyword evidence="9 13" id="KW-0694">RNA-binding</keyword>
<dbReference type="GO" id="GO:0140096">
    <property type="term" value="F:catalytic activity, acting on a protein"/>
    <property type="evidence" value="ECO:0007669"/>
    <property type="project" value="UniProtKB-ARBA"/>
</dbReference>
<dbReference type="GO" id="GO:0006435">
    <property type="term" value="P:threonyl-tRNA aminoacylation"/>
    <property type="evidence" value="ECO:0007669"/>
    <property type="project" value="UniProtKB-UniRule"/>
</dbReference>
<dbReference type="Proteomes" id="UP000095651">
    <property type="component" value="Unassembled WGS sequence"/>
</dbReference>
<dbReference type="FunFam" id="3.40.50.800:FF:000001">
    <property type="entry name" value="Threonine--tRNA ligase"/>
    <property type="match status" value="1"/>
</dbReference>
<dbReference type="PANTHER" id="PTHR11451:SF44">
    <property type="entry name" value="THREONINE--TRNA LIGASE, CHLOROPLASTIC_MITOCHONDRIAL 2"/>
    <property type="match status" value="1"/>
</dbReference>
<dbReference type="Gene3D" id="3.30.980.10">
    <property type="entry name" value="Threonyl-trna Synthetase, Chain A, domain 2"/>
    <property type="match status" value="1"/>
</dbReference>
<dbReference type="Pfam" id="PF03129">
    <property type="entry name" value="HGTP_anticodon"/>
    <property type="match status" value="1"/>
</dbReference>
<evidence type="ECO:0000256" key="1">
    <source>
        <dbReference type="ARBA" id="ARBA00008226"/>
    </source>
</evidence>
<keyword evidence="6 13" id="KW-0547">Nucleotide-binding</keyword>
<dbReference type="Pfam" id="PF00587">
    <property type="entry name" value="tRNA-synt_2b"/>
    <property type="match status" value="1"/>
</dbReference>
<feature type="binding site" evidence="13">
    <location>
        <position position="508"/>
    </location>
    <ligand>
        <name>Zn(2+)</name>
        <dbReference type="ChEBI" id="CHEBI:29105"/>
        <note>catalytic</note>
    </ligand>
</feature>
<dbReference type="InterPro" id="IPR002314">
    <property type="entry name" value="aa-tRNA-synt_IIb"/>
</dbReference>
<dbReference type="SUPFAM" id="SSF52954">
    <property type="entry name" value="Class II aaRS ABD-related"/>
    <property type="match status" value="1"/>
</dbReference>
<sequence>MKVTLKNGEVKEFDSPLSVYEIAASLSAGLAKKACAAEIDGTPADLRTIVSGDCGLTILTFEDEGGRAAFHHTTSHILAQAVKRLFPETKLAIGPSIADGFYYDFDRPEPFSPEDLEALEAEMKKIVKEDLKLEYFTLPREEAIALMKEKDEPYKVELIEDLSEEETISFYRQGEYTDLCAGPHLMTTGPVKAFKLTSIAGAYWRGDEHNKMLTRIYGTSFPKASDLEAYLTRIEEAKKRDHRKLGKELGLFTIMDEGPGFPFFLPKGMVLKNALTNFWREIHEREGYVEIATPIMLNRSLWETSGHWDHYKENMYTTTIDDTEFAIKPMNCPGSMLVYKSQPRSYRDLPLRMGELGLVHRHEKSGALHGLMRVRCFTQDDAHIYMTPDQITDEIKGVVRLIDEVYNMFGFKYHVELSTRPEDSMGSDEDWEMATDSLREALDEMGYDYIINEGDGAFYGPKIDFHLEDSLGRTWQCGTIQLDFQLPLRFEAEYTGADGEKHRPIMIHRVLLGSIERFIGILIEHYAGKFPAWLAPVQVKVLPISDKNAAYAKNVYDALKKSHIRCEIDERPEKIGYKIREAQLEKVPYMLVAGAKEEENHTVAVRYRDSGENVTMTLDAFTEMLKNEIVERD</sequence>
<evidence type="ECO:0000256" key="4">
    <source>
        <dbReference type="ARBA" id="ARBA00022598"/>
    </source>
</evidence>
<dbReference type="EC" id="6.1.1.3" evidence="13"/>
<dbReference type="FunFam" id="3.30.54.20:FF:000002">
    <property type="entry name" value="Threonine--tRNA ligase"/>
    <property type="match status" value="1"/>
</dbReference>
<dbReference type="AlphaFoldDB" id="A0A174LVV8"/>
<dbReference type="FunFam" id="3.30.980.10:FF:000005">
    <property type="entry name" value="Threonyl-tRNA synthetase, mitochondrial"/>
    <property type="match status" value="1"/>
</dbReference>
<comment type="subunit">
    <text evidence="13">Homodimer.</text>
</comment>
<keyword evidence="2 13" id="KW-0963">Cytoplasm</keyword>
<accession>A0A174LVV8</accession>
<evidence type="ECO:0000259" key="14">
    <source>
        <dbReference type="PROSITE" id="PS50862"/>
    </source>
</evidence>
<evidence type="ECO:0000256" key="11">
    <source>
        <dbReference type="ARBA" id="ARBA00023146"/>
    </source>
</evidence>
<evidence type="ECO:0000256" key="2">
    <source>
        <dbReference type="ARBA" id="ARBA00022490"/>
    </source>
</evidence>
<keyword evidence="7 13" id="KW-0862">Zinc</keyword>
<dbReference type="InterPro" id="IPR012676">
    <property type="entry name" value="TGS-like"/>
</dbReference>
<feature type="domain" description="Aminoacyl-transfer RNA synthetases class-II family profile" evidence="14">
    <location>
        <begin position="266"/>
        <end position="531"/>
    </location>
</feature>
<dbReference type="InterPro" id="IPR006195">
    <property type="entry name" value="aa-tRNA-synth_II"/>
</dbReference>
<feature type="domain" description="TGS" evidence="15">
    <location>
        <begin position="1"/>
        <end position="60"/>
    </location>
</feature>
<feature type="binding site" evidence="13">
    <location>
        <position position="332"/>
    </location>
    <ligand>
        <name>Zn(2+)</name>
        <dbReference type="ChEBI" id="CHEBI:29105"/>
        <note>catalytic</note>
    </ligand>
</feature>
<name>A0A174LVV8_9FIRM</name>
<dbReference type="InterPro" id="IPR045864">
    <property type="entry name" value="aa-tRNA-synth_II/BPL/LPL"/>
</dbReference>